<accession>A0A8J2LAN4</accession>
<name>A0A8J2LAN4_9HEXA</name>
<dbReference type="EMBL" id="CAJVCH010562180">
    <property type="protein sequence ID" value="CAG7831813.1"/>
    <property type="molecule type" value="Genomic_DNA"/>
</dbReference>
<protein>
    <submittedName>
        <fullName evidence="2">Uncharacterized protein</fullName>
    </submittedName>
</protein>
<evidence type="ECO:0000256" key="1">
    <source>
        <dbReference type="SAM" id="MobiDB-lite"/>
    </source>
</evidence>
<feature type="compositionally biased region" description="Basic residues" evidence="1">
    <location>
        <begin position="36"/>
        <end position="63"/>
    </location>
</feature>
<feature type="non-terminal residue" evidence="2">
    <location>
        <position position="63"/>
    </location>
</feature>
<gene>
    <name evidence="2" type="ORF">AFUS01_LOCUS41538</name>
</gene>
<sequence length="63" mass="7462">MNFPKWQTKTTSTFFTLGSDALPHKAEGQDLDGGRDRRRRKKVSASRDRRRRKKTASSRDRRR</sequence>
<keyword evidence="3" id="KW-1185">Reference proteome</keyword>
<proteinExistence type="predicted"/>
<dbReference type="Proteomes" id="UP000708208">
    <property type="component" value="Unassembled WGS sequence"/>
</dbReference>
<evidence type="ECO:0000313" key="3">
    <source>
        <dbReference type="Proteomes" id="UP000708208"/>
    </source>
</evidence>
<evidence type="ECO:0000313" key="2">
    <source>
        <dbReference type="EMBL" id="CAG7831813.1"/>
    </source>
</evidence>
<organism evidence="2 3">
    <name type="scientific">Allacma fusca</name>
    <dbReference type="NCBI Taxonomy" id="39272"/>
    <lineage>
        <taxon>Eukaryota</taxon>
        <taxon>Metazoa</taxon>
        <taxon>Ecdysozoa</taxon>
        <taxon>Arthropoda</taxon>
        <taxon>Hexapoda</taxon>
        <taxon>Collembola</taxon>
        <taxon>Symphypleona</taxon>
        <taxon>Sminthuridae</taxon>
        <taxon>Allacma</taxon>
    </lineage>
</organism>
<feature type="region of interest" description="Disordered" evidence="1">
    <location>
        <begin position="18"/>
        <end position="63"/>
    </location>
</feature>
<feature type="compositionally biased region" description="Basic and acidic residues" evidence="1">
    <location>
        <begin position="22"/>
        <end position="35"/>
    </location>
</feature>
<reference evidence="2" key="1">
    <citation type="submission" date="2021-06" db="EMBL/GenBank/DDBJ databases">
        <authorList>
            <person name="Hodson N. C."/>
            <person name="Mongue J. A."/>
            <person name="Jaron S. K."/>
        </authorList>
    </citation>
    <scope>NUCLEOTIDE SEQUENCE</scope>
</reference>
<dbReference type="AlphaFoldDB" id="A0A8J2LAN4"/>
<comment type="caution">
    <text evidence="2">The sequence shown here is derived from an EMBL/GenBank/DDBJ whole genome shotgun (WGS) entry which is preliminary data.</text>
</comment>